<dbReference type="EMBL" id="BARS01026555">
    <property type="protein sequence ID" value="GAG01916.1"/>
    <property type="molecule type" value="Genomic_DNA"/>
</dbReference>
<organism evidence="1">
    <name type="scientific">marine sediment metagenome</name>
    <dbReference type="NCBI Taxonomy" id="412755"/>
    <lineage>
        <taxon>unclassified sequences</taxon>
        <taxon>metagenomes</taxon>
        <taxon>ecological metagenomes</taxon>
    </lineage>
</organism>
<reference evidence="1" key="1">
    <citation type="journal article" date="2014" name="Front. Microbiol.">
        <title>High frequency of phylogenetically diverse reductive dehalogenase-homologous genes in deep subseafloor sedimentary metagenomes.</title>
        <authorList>
            <person name="Kawai M."/>
            <person name="Futagami T."/>
            <person name="Toyoda A."/>
            <person name="Takaki Y."/>
            <person name="Nishi S."/>
            <person name="Hori S."/>
            <person name="Arai W."/>
            <person name="Tsubouchi T."/>
            <person name="Morono Y."/>
            <person name="Uchiyama I."/>
            <person name="Ito T."/>
            <person name="Fujiyama A."/>
            <person name="Inagaki F."/>
            <person name="Takami H."/>
        </authorList>
    </citation>
    <scope>NUCLEOTIDE SEQUENCE</scope>
    <source>
        <strain evidence="1">Expedition CK06-06</strain>
    </source>
</reference>
<name>X0VMY8_9ZZZZ</name>
<sequence>MDLYEYLSKQFNTLEEAKRWTLKWLQQIEGICEWNLPTCCNDISSRAMCMHVSNVLEGYTGDKYAPSYLYTQYGPDLFIYIMKIYK</sequence>
<proteinExistence type="predicted"/>
<dbReference type="AlphaFoldDB" id="X0VMY8"/>
<comment type="caution">
    <text evidence="1">The sequence shown here is derived from an EMBL/GenBank/DDBJ whole genome shotgun (WGS) entry which is preliminary data.</text>
</comment>
<accession>X0VMY8</accession>
<evidence type="ECO:0000313" key="1">
    <source>
        <dbReference type="EMBL" id="GAG01916.1"/>
    </source>
</evidence>
<protein>
    <submittedName>
        <fullName evidence="1">Uncharacterized protein</fullName>
    </submittedName>
</protein>
<gene>
    <name evidence="1" type="ORF">S01H1_41833</name>
</gene>